<accession>A0ACB9EK50</accession>
<name>A0ACB9EK50_ARCLA</name>
<protein>
    <submittedName>
        <fullName evidence="1">Uncharacterized protein</fullName>
    </submittedName>
</protein>
<gene>
    <name evidence="1" type="ORF">L6452_06531</name>
</gene>
<reference evidence="1 2" key="2">
    <citation type="journal article" date="2022" name="Mol. Ecol. Resour.">
        <title>The genomes of chicory, endive, great burdock and yacon provide insights into Asteraceae paleo-polyploidization history and plant inulin production.</title>
        <authorList>
            <person name="Fan W."/>
            <person name="Wang S."/>
            <person name="Wang H."/>
            <person name="Wang A."/>
            <person name="Jiang F."/>
            <person name="Liu H."/>
            <person name="Zhao H."/>
            <person name="Xu D."/>
            <person name="Zhang Y."/>
        </authorList>
    </citation>
    <scope>NUCLEOTIDE SEQUENCE [LARGE SCALE GENOMIC DNA]</scope>
    <source>
        <strain evidence="2">cv. Niubang</strain>
    </source>
</reference>
<evidence type="ECO:0000313" key="1">
    <source>
        <dbReference type="EMBL" id="KAI3758958.1"/>
    </source>
</evidence>
<comment type="caution">
    <text evidence="1">The sequence shown here is derived from an EMBL/GenBank/DDBJ whole genome shotgun (WGS) entry which is preliminary data.</text>
</comment>
<reference evidence="2" key="1">
    <citation type="journal article" date="2022" name="Mol. Ecol. Resour.">
        <title>The genomes of chicory, endive, great burdock and yacon provide insights into Asteraceae palaeo-polyploidization history and plant inulin production.</title>
        <authorList>
            <person name="Fan W."/>
            <person name="Wang S."/>
            <person name="Wang H."/>
            <person name="Wang A."/>
            <person name="Jiang F."/>
            <person name="Liu H."/>
            <person name="Zhao H."/>
            <person name="Xu D."/>
            <person name="Zhang Y."/>
        </authorList>
    </citation>
    <scope>NUCLEOTIDE SEQUENCE [LARGE SCALE GENOMIC DNA]</scope>
    <source>
        <strain evidence="2">cv. Niubang</strain>
    </source>
</reference>
<dbReference type="EMBL" id="CM042048">
    <property type="protein sequence ID" value="KAI3758958.1"/>
    <property type="molecule type" value="Genomic_DNA"/>
</dbReference>
<keyword evidence="2" id="KW-1185">Reference proteome</keyword>
<evidence type="ECO:0000313" key="2">
    <source>
        <dbReference type="Proteomes" id="UP001055879"/>
    </source>
</evidence>
<dbReference type="Proteomes" id="UP001055879">
    <property type="component" value="Linkage Group LG02"/>
</dbReference>
<proteinExistence type="predicted"/>
<sequence>MSTNLTTLHPHDLPELFKWTEDKFGWKKEYQEAHLTIKRTMREKLLFYSVVDFQVALDLGSRRELKKEGGFGRKVDDFPDAKAKYRNCRRLAQNIQVHHRRCNLIRHPSTLPEDNLIMLFRSQSLCDG</sequence>
<organism evidence="1 2">
    <name type="scientific">Arctium lappa</name>
    <name type="common">Greater burdock</name>
    <name type="synonym">Lappa major</name>
    <dbReference type="NCBI Taxonomy" id="4217"/>
    <lineage>
        <taxon>Eukaryota</taxon>
        <taxon>Viridiplantae</taxon>
        <taxon>Streptophyta</taxon>
        <taxon>Embryophyta</taxon>
        <taxon>Tracheophyta</taxon>
        <taxon>Spermatophyta</taxon>
        <taxon>Magnoliopsida</taxon>
        <taxon>eudicotyledons</taxon>
        <taxon>Gunneridae</taxon>
        <taxon>Pentapetalae</taxon>
        <taxon>asterids</taxon>
        <taxon>campanulids</taxon>
        <taxon>Asterales</taxon>
        <taxon>Asteraceae</taxon>
        <taxon>Carduoideae</taxon>
        <taxon>Cardueae</taxon>
        <taxon>Arctiinae</taxon>
        <taxon>Arctium</taxon>
    </lineage>
</organism>